<dbReference type="STRING" id="579748.TW81_10355"/>
<dbReference type="InterPro" id="IPR038626">
    <property type="entry name" value="Rof-like_sf"/>
</dbReference>
<dbReference type="AlphaFoldDB" id="A0A0F4NMN3"/>
<reference evidence="1 2" key="1">
    <citation type="journal article" date="2015" name="BMC Genomics">
        <title>Genome mining reveals unlocked bioactive potential of marine Gram-negative bacteria.</title>
        <authorList>
            <person name="Machado H."/>
            <person name="Sonnenschein E.C."/>
            <person name="Melchiorsen J."/>
            <person name="Gram L."/>
        </authorList>
    </citation>
    <scope>NUCLEOTIDE SEQUENCE [LARGE SCALE GENOMIC DNA]</scope>
    <source>
        <strain evidence="1 2">S2757</strain>
    </source>
</reference>
<keyword evidence="2" id="KW-1185">Reference proteome</keyword>
<organism evidence="1 2">
    <name type="scientific">Vibrio galatheae</name>
    <dbReference type="NCBI Taxonomy" id="579748"/>
    <lineage>
        <taxon>Bacteria</taxon>
        <taxon>Pseudomonadati</taxon>
        <taxon>Pseudomonadota</taxon>
        <taxon>Gammaproteobacteria</taxon>
        <taxon>Vibrionales</taxon>
        <taxon>Vibrionaceae</taxon>
        <taxon>Vibrio</taxon>
    </lineage>
</organism>
<dbReference type="OrthoDB" id="5344363at2"/>
<protein>
    <submittedName>
        <fullName evidence="1">Uncharacterized protein</fullName>
    </submittedName>
</protein>
<dbReference type="PATRIC" id="fig|579748.3.peg.2131"/>
<dbReference type="Pfam" id="PF07073">
    <property type="entry name" value="ROF"/>
    <property type="match status" value="1"/>
</dbReference>
<gene>
    <name evidence="1" type="ORF">TW81_10355</name>
</gene>
<dbReference type="RefSeq" id="WP_045955621.1">
    <property type="nucleotide sequence ID" value="NZ_JXXV01000016.1"/>
</dbReference>
<evidence type="ECO:0000313" key="1">
    <source>
        <dbReference type="EMBL" id="KJY83381.1"/>
    </source>
</evidence>
<comment type="caution">
    <text evidence="1">The sequence shown here is derived from an EMBL/GenBank/DDBJ whole genome shotgun (WGS) entry which is preliminary data.</text>
</comment>
<dbReference type="EMBL" id="JXXV01000016">
    <property type="protein sequence ID" value="KJY83381.1"/>
    <property type="molecule type" value="Genomic_DNA"/>
</dbReference>
<dbReference type="Gene3D" id="2.30.30.400">
    <property type="entry name" value="Rof-like"/>
    <property type="match status" value="1"/>
</dbReference>
<name>A0A0F4NMN3_9VIBR</name>
<proteinExistence type="predicted"/>
<dbReference type="Proteomes" id="UP000033673">
    <property type="component" value="Unassembled WGS sequence"/>
</dbReference>
<accession>A0A0F4NMN3</accession>
<dbReference type="SUPFAM" id="SSF101744">
    <property type="entry name" value="Rof/RNase P subunit-like"/>
    <property type="match status" value="1"/>
</dbReference>
<sequence length="81" mass="9301">MLSCSDYDYIEIVCLYRYPVRLHLKSGGNIEGVALDTKRNDNKQECIKLSVEGGERLVVLDELAELEVRVENPHFTNKRFG</sequence>
<dbReference type="InterPro" id="IPR023534">
    <property type="entry name" value="Rof/RNase_P-like"/>
</dbReference>
<evidence type="ECO:0000313" key="2">
    <source>
        <dbReference type="Proteomes" id="UP000033673"/>
    </source>
</evidence>
<dbReference type="InterPro" id="IPR009778">
    <property type="entry name" value="ROF"/>
</dbReference>